<reference evidence="2" key="1">
    <citation type="journal article" date="2021" name="Genome Biol. Evol.">
        <title>A High-Quality Reference Genome for a Parasitic Bivalve with Doubly Uniparental Inheritance (Bivalvia: Unionida).</title>
        <authorList>
            <person name="Smith C.H."/>
        </authorList>
    </citation>
    <scope>NUCLEOTIDE SEQUENCE</scope>
    <source>
        <strain evidence="2">CHS0354</strain>
    </source>
</reference>
<reference evidence="2" key="3">
    <citation type="submission" date="2023-05" db="EMBL/GenBank/DDBJ databases">
        <authorList>
            <person name="Smith C.H."/>
        </authorList>
    </citation>
    <scope>NUCLEOTIDE SEQUENCE</scope>
    <source>
        <strain evidence="2">CHS0354</strain>
        <tissue evidence="2">Mantle</tissue>
    </source>
</reference>
<dbReference type="AlphaFoldDB" id="A0AAE0RQN6"/>
<reference evidence="2" key="2">
    <citation type="journal article" date="2021" name="Genome Biol. Evol.">
        <title>Developing a high-quality reference genome for a parasitic bivalve with doubly uniparental inheritance (Bivalvia: Unionida).</title>
        <authorList>
            <person name="Smith C.H."/>
        </authorList>
    </citation>
    <scope>NUCLEOTIDE SEQUENCE</scope>
    <source>
        <strain evidence="2">CHS0354</strain>
        <tissue evidence="2">Mantle</tissue>
    </source>
</reference>
<keyword evidence="3" id="KW-1185">Reference proteome</keyword>
<name>A0AAE0RQN6_9BIVA</name>
<comment type="caution">
    <text evidence="2">The sequence shown here is derived from an EMBL/GenBank/DDBJ whole genome shotgun (WGS) entry which is preliminary data.</text>
</comment>
<dbReference type="EMBL" id="JAEAOA010000992">
    <property type="protein sequence ID" value="KAK3577728.1"/>
    <property type="molecule type" value="Genomic_DNA"/>
</dbReference>
<accession>A0AAE0RQN6</accession>
<feature type="region of interest" description="Disordered" evidence="1">
    <location>
        <begin position="1"/>
        <end position="25"/>
    </location>
</feature>
<evidence type="ECO:0000313" key="3">
    <source>
        <dbReference type="Proteomes" id="UP001195483"/>
    </source>
</evidence>
<dbReference type="Proteomes" id="UP001195483">
    <property type="component" value="Unassembled WGS sequence"/>
</dbReference>
<sequence length="64" mass="7297">MFPGQEKGKCSENEDATFPNQNLSDLKERKTSASLQIISTDETRQLMQNYYVKIAVLIDSGVWE</sequence>
<feature type="compositionally biased region" description="Basic and acidic residues" evidence="1">
    <location>
        <begin position="1"/>
        <end position="12"/>
    </location>
</feature>
<protein>
    <submittedName>
        <fullName evidence="2">Uncharacterized protein</fullName>
    </submittedName>
</protein>
<evidence type="ECO:0000313" key="2">
    <source>
        <dbReference type="EMBL" id="KAK3577728.1"/>
    </source>
</evidence>
<organism evidence="2 3">
    <name type="scientific">Potamilus streckersoni</name>
    <dbReference type="NCBI Taxonomy" id="2493646"/>
    <lineage>
        <taxon>Eukaryota</taxon>
        <taxon>Metazoa</taxon>
        <taxon>Spiralia</taxon>
        <taxon>Lophotrochozoa</taxon>
        <taxon>Mollusca</taxon>
        <taxon>Bivalvia</taxon>
        <taxon>Autobranchia</taxon>
        <taxon>Heteroconchia</taxon>
        <taxon>Palaeoheterodonta</taxon>
        <taxon>Unionida</taxon>
        <taxon>Unionoidea</taxon>
        <taxon>Unionidae</taxon>
        <taxon>Ambleminae</taxon>
        <taxon>Lampsilini</taxon>
        <taxon>Potamilus</taxon>
    </lineage>
</organism>
<evidence type="ECO:0000256" key="1">
    <source>
        <dbReference type="SAM" id="MobiDB-lite"/>
    </source>
</evidence>
<gene>
    <name evidence="2" type="ORF">CHS0354_015936</name>
</gene>
<proteinExistence type="predicted"/>